<dbReference type="FunFam" id="3.40.50.300:FF:000481">
    <property type="entry name" value="Structural maintenance of chromosomes 4"/>
    <property type="match status" value="1"/>
</dbReference>
<evidence type="ECO:0000256" key="12">
    <source>
        <dbReference type="SAM" id="Coils"/>
    </source>
</evidence>
<keyword evidence="4" id="KW-0547">Nucleotide-binding</keyword>
<dbReference type="Pfam" id="PF02463">
    <property type="entry name" value="SMC_N"/>
    <property type="match status" value="1"/>
</dbReference>
<feature type="domain" description="SMC hinge" evidence="14">
    <location>
        <begin position="662"/>
        <end position="778"/>
    </location>
</feature>
<dbReference type="InterPro" id="IPR027417">
    <property type="entry name" value="P-loop_NTPase"/>
</dbReference>
<feature type="region of interest" description="Disordered" evidence="13">
    <location>
        <begin position="1340"/>
        <end position="1388"/>
    </location>
</feature>
<dbReference type="FunFam" id="3.40.50.300:FF:000585">
    <property type="entry name" value="Structural maintenance of chromosomes 4"/>
    <property type="match status" value="1"/>
</dbReference>
<dbReference type="GO" id="GO:0007076">
    <property type="term" value="P:mitotic chromosome condensation"/>
    <property type="evidence" value="ECO:0007669"/>
    <property type="project" value="TreeGrafter"/>
</dbReference>
<proteinExistence type="inferred from homology"/>
<feature type="coiled-coil region" evidence="12">
    <location>
        <begin position="372"/>
        <end position="480"/>
    </location>
</feature>
<comment type="subcellular location">
    <subcellularLocation>
        <location evidence="1 11">Nucleus</location>
    </subcellularLocation>
</comment>
<evidence type="ECO:0000256" key="7">
    <source>
        <dbReference type="ARBA" id="ARBA00023054"/>
    </source>
</evidence>
<accession>A0A6P9A8H6</accession>
<evidence type="ECO:0000256" key="6">
    <source>
        <dbReference type="ARBA" id="ARBA00022840"/>
    </source>
</evidence>
<dbReference type="InterPro" id="IPR036277">
    <property type="entry name" value="SMC_hinge_sf"/>
</dbReference>
<dbReference type="InterPro" id="IPR003395">
    <property type="entry name" value="RecF/RecN/SMC_N"/>
</dbReference>
<dbReference type="GO" id="GO:0016887">
    <property type="term" value="F:ATP hydrolysis activity"/>
    <property type="evidence" value="ECO:0007669"/>
    <property type="project" value="InterPro"/>
</dbReference>
<evidence type="ECO:0000256" key="11">
    <source>
        <dbReference type="PIRNR" id="PIRNR005719"/>
    </source>
</evidence>
<protein>
    <recommendedName>
        <fullName evidence="11">Structural maintenance of chromosomes protein</fullName>
    </recommendedName>
</protein>
<name>A0A6P9A8H6_THRPL</name>
<feature type="region of interest" description="Disordered" evidence="13">
    <location>
        <begin position="797"/>
        <end position="820"/>
    </location>
</feature>
<dbReference type="Gene3D" id="1.20.120.330">
    <property type="entry name" value="Nucleotidyltransferases domain 2"/>
    <property type="match status" value="1"/>
</dbReference>
<dbReference type="Gene3D" id="3.30.70.1620">
    <property type="match status" value="1"/>
</dbReference>
<evidence type="ECO:0000256" key="8">
    <source>
        <dbReference type="ARBA" id="ARBA00023067"/>
    </source>
</evidence>
<dbReference type="SMART" id="SM00968">
    <property type="entry name" value="SMC_hinge"/>
    <property type="match status" value="1"/>
</dbReference>
<feature type="compositionally biased region" description="Polar residues" evidence="13">
    <location>
        <begin position="1374"/>
        <end position="1388"/>
    </location>
</feature>
<keyword evidence="15" id="KW-1185">Reference proteome</keyword>
<dbReference type="GO" id="GO:0005634">
    <property type="term" value="C:nucleus"/>
    <property type="evidence" value="ECO:0007669"/>
    <property type="project" value="UniProtKB-SubCell"/>
</dbReference>
<dbReference type="GO" id="GO:0051301">
    <property type="term" value="P:cell division"/>
    <property type="evidence" value="ECO:0007669"/>
    <property type="project" value="UniProtKB-KW"/>
</dbReference>
<evidence type="ECO:0000256" key="2">
    <source>
        <dbReference type="ARBA" id="ARBA00006005"/>
    </source>
</evidence>
<dbReference type="SUPFAM" id="SSF75553">
    <property type="entry name" value="Smc hinge domain"/>
    <property type="match status" value="1"/>
</dbReference>
<dbReference type="FunCoup" id="A0A6P9A8H6">
    <property type="interactions" value="1416"/>
</dbReference>
<evidence type="ECO:0000259" key="14">
    <source>
        <dbReference type="SMART" id="SM00968"/>
    </source>
</evidence>
<keyword evidence="3" id="KW-0132">Cell division</keyword>
<feature type="compositionally biased region" description="Basic and acidic residues" evidence="13">
    <location>
        <begin position="61"/>
        <end position="71"/>
    </location>
</feature>
<evidence type="ECO:0000256" key="5">
    <source>
        <dbReference type="ARBA" id="ARBA00022776"/>
    </source>
</evidence>
<feature type="coiled-coil region" evidence="12">
    <location>
        <begin position="316"/>
        <end position="343"/>
    </location>
</feature>
<dbReference type="OrthoDB" id="5575062at2759"/>
<dbReference type="Proteomes" id="UP000515158">
    <property type="component" value="Unplaced"/>
</dbReference>
<keyword evidence="10" id="KW-0131">Cell cycle</keyword>
<feature type="coiled-coil region" evidence="12">
    <location>
        <begin position="1144"/>
        <end position="1181"/>
    </location>
</feature>
<keyword evidence="8" id="KW-0226">DNA condensation</keyword>
<reference evidence="16" key="1">
    <citation type="submission" date="2025-08" db="UniProtKB">
        <authorList>
            <consortium name="RefSeq"/>
        </authorList>
    </citation>
    <scope>IDENTIFICATION</scope>
    <source>
        <tissue evidence="16">Total insect</tissue>
    </source>
</reference>
<feature type="coiled-coil region" evidence="12">
    <location>
        <begin position="820"/>
        <end position="854"/>
    </location>
</feature>
<feature type="coiled-coil region" evidence="12">
    <location>
        <begin position="513"/>
        <end position="547"/>
    </location>
</feature>
<dbReference type="SUPFAM" id="SSF52540">
    <property type="entry name" value="P-loop containing nucleoside triphosphate hydrolases"/>
    <property type="match status" value="1"/>
</dbReference>
<evidence type="ECO:0000313" key="15">
    <source>
        <dbReference type="Proteomes" id="UP000515158"/>
    </source>
</evidence>
<feature type="region of interest" description="Disordered" evidence="13">
    <location>
        <begin position="1"/>
        <end position="110"/>
    </location>
</feature>
<keyword evidence="6" id="KW-0067">ATP-binding</keyword>
<evidence type="ECO:0000256" key="3">
    <source>
        <dbReference type="ARBA" id="ARBA00022618"/>
    </source>
</evidence>
<dbReference type="CTD" id="35001"/>
<evidence type="ECO:0000256" key="10">
    <source>
        <dbReference type="ARBA" id="ARBA00023306"/>
    </source>
</evidence>
<evidence type="ECO:0000256" key="13">
    <source>
        <dbReference type="SAM" id="MobiDB-lite"/>
    </source>
</evidence>
<organism evidence="16">
    <name type="scientific">Thrips palmi</name>
    <name type="common">Melon thrips</name>
    <dbReference type="NCBI Taxonomy" id="161013"/>
    <lineage>
        <taxon>Eukaryota</taxon>
        <taxon>Metazoa</taxon>
        <taxon>Ecdysozoa</taxon>
        <taxon>Arthropoda</taxon>
        <taxon>Hexapoda</taxon>
        <taxon>Insecta</taxon>
        <taxon>Pterygota</taxon>
        <taxon>Neoptera</taxon>
        <taxon>Paraneoptera</taxon>
        <taxon>Thysanoptera</taxon>
        <taxon>Terebrantia</taxon>
        <taxon>Thripoidea</taxon>
        <taxon>Thripidae</taxon>
        <taxon>Thrips</taxon>
    </lineage>
</organism>
<keyword evidence="7 12" id="KW-0175">Coiled coil</keyword>
<evidence type="ECO:0000256" key="1">
    <source>
        <dbReference type="ARBA" id="ARBA00004123"/>
    </source>
</evidence>
<evidence type="ECO:0000256" key="4">
    <source>
        <dbReference type="ARBA" id="ARBA00022741"/>
    </source>
</evidence>
<dbReference type="GO" id="GO:0000796">
    <property type="term" value="C:condensin complex"/>
    <property type="evidence" value="ECO:0007669"/>
    <property type="project" value="TreeGrafter"/>
</dbReference>
<dbReference type="GeneID" id="117653077"/>
<dbReference type="InterPro" id="IPR024704">
    <property type="entry name" value="SMC"/>
</dbReference>
<sequence>MVSRRRSRAKPDTSVEEDGSPENTSPTTSPSKPGPSKRRSKGAPDNDDEGSSASPPKKSKKDSAKSPEKRTRTPKGKGAQPEETEEAEERRGNFEEEETHSDEEGGIRIGDIYIPPPPPATTGVDLNGPRLIITHIENENFKSYAGKTVLGPFHKCFTSIVGPNGSGKSNVIDSMLFVFGYRASKIRSKKISVLLHNSDEHKNVTSCTVAVHFKLIIDKPGDSYVEVPGSGIVIARTAFRDNSSYYTLNGRRVQFKEVAKLLRSHGIDLDHNRFLILQGEVEQIALMKPKGQTEHDTGMLEFLEDIIGTSRFKEPIEKLNVLVENLSEERTEKLNRVKMVEKEKEALEGPKDEAVKALKQENQYSSVMHLHCQKYIRKLDLEQEKIEEEKKILSDAISKINEQLQAIQAEIKEKGGSLKGETKQIEKMEQQKAALSAQFDKINAKDVQIQADIQLRNKKRKKTQEQLEEEQKKLVELENLPEKNTKEIEELKALEPKLIKEQEAEQKQVEAVMATIATEAKSLTEKKDKLQNQLVGLTEASAEQKSKLNIAQKELDLYLKNETDAKKRYEDLKLSYDAQTEKVSESEKAVAELPPKIERMEREVKSMRNDLAKANADIGKIGDELREKRTAFESVRSDRSAKISHNAVLNYLMDVKRKGTLPGIIGRLGDLGGIDQRYDVAVSTACPMLDHILVDTLETGKSCIKMLKDDKVGRANFIILEKQEHFRAKANTPLNTPENVPRLYDLVRIRNEDHKTAFYFALRDTLVAQDLEQATRIGYGRVRHRVVTLNGEVIETSGTMSGGGRSQIRGKMGKDSRSDVVMSDAEFREMEERVERLQNRENELLGKIGELENRIKGHTRQISADRDALELKSLELETISKHLPEIEEMMKKQEKKVKESVADAKQVKTLEAKISAIQKDLDKAEEAEGKVSKEVKTLTNEIEKLTTGRVRNAQKKLDEVTTRLDKIRSEITKLGVAIKTSERNAKKSSDKIKNLTQEIQDMKETLASMVDEKNKITEEASEVCKMMESINEGLREKMEQMKSRKNDVDEIRQRETKLSGEKMDEDQKLKVIQQRLKEKKTAMEFTKQKMMKLTLHVIPGAEKVDEFVIKTAEELDQLNVDNLQYEVARLEGIVSKNKPNMGVIEEYNRKEAQYIQRVGELEAITAKRNEIRAHHDEARKKRLSEFMAGFTTITGKLKEMYQMITLGGDAELELCDTLDPFAEGIVFSVRPPKKSWKCISNLSGGEKTLSSLALVFALHYYKPTPLYVMDEIDAALDFKNVSIVANYIKERTKNAQFIIISLRSNMFELADTLVGIYKTYNATKTVTINPTLYVSHGVNKAAQDNEKTPPRRGMSSPEPAMTREQPLSPVLPDPTSTPGSPILGSSKT</sequence>
<comment type="similarity">
    <text evidence="2">Belongs to the SMC family. SMC4 subfamily.</text>
</comment>
<gene>
    <name evidence="16" type="primary">LOC117653077</name>
</gene>
<dbReference type="GO" id="GO:0005524">
    <property type="term" value="F:ATP binding"/>
    <property type="evidence" value="ECO:0007669"/>
    <property type="project" value="UniProtKB-KW"/>
</dbReference>
<dbReference type="Gene3D" id="3.40.50.300">
    <property type="entry name" value="P-loop containing nucleotide triphosphate hydrolases"/>
    <property type="match status" value="2"/>
</dbReference>
<keyword evidence="9 11" id="KW-0539">Nucleus</keyword>
<dbReference type="Gene3D" id="1.20.1060.20">
    <property type="match status" value="1"/>
</dbReference>
<dbReference type="Pfam" id="PF06470">
    <property type="entry name" value="SMC_hinge"/>
    <property type="match status" value="1"/>
</dbReference>
<feature type="coiled-coil region" evidence="12">
    <location>
        <begin position="907"/>
        <end position="1089"/>
    </location>
</feature>
<dbReference type="PANTHER" id="PTHR18937:SF172">
    <property type="entry name" value="STRUCTURAL MAINTENANCE OF CHROMOSOMES PROTEIN"/>
    <property type="match status" value="1"/>
</dbReference>
<dbReference type="InterPro" id="IPR010935">
    <property type="entry name" value="SMC_hinge"/>
</dbReference>
<evidence type="ECO:0000256" key="9">
    <source>
        <dbReference type="ARBA" id="ARBA00023242"/>
    </source>
</evidence>
<dbReference type="KEGG" id="tpal:117653077"/>
<keyword evidence="5" id="KW-0498">Mitosis</keyword>
<dbReference type="InParanoid" id="A0A6P9A8H6"/>
<dbReference type="RefSeq" id="XP_034254333.1">
    <property type="nucleotide sequence ID" value="XM_034398442.1"/>
</dbReference>
<dbReference type="PIRSF" id="PIRSF005719">
    <property type="entry name" value="SMC"/>
    <property type="match status" value="1"/>
</dbReference>
<dbReference type="PANTHER" id="PTHR18937">
    <property type="entry name" value="STRUCTURAL MAINTENANCE OF CHROMOSOMES SMC FAMILY MEMBER"/>
    <property type="match status" value="1"/>
</dbReference>
<evidence type="ECO:0000313" key="16">
    <source>
        <dbReference type="RefSeq" id="XP_034254333.1"/>
    </source>
</evidence>